<evidence type="ECO:0000313" key="2">
    <source>
        <dbReference type="Proteomes" id="UP001143856"/>
    </source>
</evidence>
<name>A0ACC1PA61_9PEZI</name>
<comment type="caution">
    <text evidence="1">The sequence shown here is derived from an EMBL/GenBank/DDBJ whole genome shotgun (WGS) entry which is preliminary data.</text>
</comment>
<gene>
    <name evidence="1" type="ORF">NUW58_g3889</name>
</gene>
<organism evidence="1 2">
    <name type="scientific">Xylaria curta</name>
    <dbReference type="NCBI Taxonomy" id="42375"/>
    <lineage>
        <taxon>Eukaryota</taxon>
        <taxon>Fungi</taxon>
        <taxon>Dikarya</taxon>
        <taxon>Ascomycota</taxon>
        <taxon>Pezizomycotina</taxon>
        <taxon>Sordariomycetes</taxon>
        <taxon>Xylariomycetidae</taxon>
        <taxon>Xylariales</taxon>
        <taxon>Xylariaceae</taxon>
        <taxon>Xylaria</taxon>
    </lineage>
</organism>
<proteinExistence type="predicted"/>
<accession>A0ACC1PA61</accession>
<reference evidence="1" key="1">
    <citation type="submission" date="2022-10" db="EMBL/GenBank/DDBJ databases">
        <title>Genome Sequence of Xylaria curta.</title>
        <authorList>
            <person name="Buettner E."/>
        </authorList>
    </citation>
    <scope>NUCLEOTIDE SEQUENCE</scope>
    <source>
        <strain evidence="1">Babe10</strain>
    </source>
</reference>
<evidence type="ECO:0000313" key="1">
    <source>
        <dbReference type="EMBL" id="KAJ2988600.1"/>
    </source>
</evidence>
<protein>
    <submittedName>
        <fullName evidence="1">Uncharacterized protein</fullName>
    </submittedName>
</protein>
<dbReference type="EMBL" id="JAPDGR010000628">
    <property type="protein sequence ID" value="KAJ2988600.1"/>
    <property type="molecule type" value="Genomic_DNA"/>
</dbReference>
<dbReference type="Proteomes" id="UP001143856">
    <property type="component" value="Unassembled WGS sequence"/>
</dbReference>
<keyword evidence="2" id="KW-1185">Reference proteome</keyword>
<sequence>MANPSRLDLPIALRRTPRRCVSAAAAPPTHLRVVSAPVPAILKTPSKSRPKKRVRFSDPGISLAHHEEANTLHSTGLTPMIKRSSLSGLAAKRRRGPAAQGPASAGDLQNEESTDEIDVLSLPQTLGDRAQRRIGETSTTPKRKAKTSTRKENATTAKIEAEVQRLRTELANRDAEIERLHSETLVHDTERIVELEQQLETLRAELAQQQQLPRSQGWRRRRECRRERWRQ</sequence>